<dbReference type="InterPro" id="IPR001789">
    <property type="entry name" value="Sig_transdc_resp-reg_receiver"/>
</dbReference>
<accession>A0A9X4AZT3</accession>
<dbReference type="EMBL" id="JAGTJJ010000079">
    <property type="protein sequence ID" value="MDC3988670.1"/>
    <property type="molecule type" value="Genomic_DNA"/>
</dbReference>
<keyword evidence="5" id="KW-0597">Phosphoprotein</keyword>
<dbReference type="CDD" id="cd00009">
    <property type="entry name" value="AAA"/>
    <property type="match status" value="1"/>
</dbReference>
<dbReference type="GO" id="GO:0043565">
    <property type="term" value="F:sequence-specific DNA binding"/>
    <property type="evidence" value="ECO:0007669"/>
    <property type="project" value="InterPro"/>
</dbReference>
<dbReference type="InterPro" id="IPR009057">
    <property type="entry name" value="Homeodomain-like_sf"/>
</dbReference>
<keyword evidence="9" id="KW-1185">Reference proteome</keyword>
<dbReference type="AlphaFoldDB" id="A0A9X4AZT3"/>
<feature type="modified residue" description="4-aspartylphosphate" evidence="5">
    <location>
        <position position="51"/>
    </location>
</feature>
<evidence type="ECO:0000259" key="7">
    <source>
        <dbReference type="PROSITE" id="PS50110"/>
    </source>
</evidence>
<dbReference type="SUPFAM" id="SSF46689">
    <property type="entry name" value="Homeodomain-like"/>
    <property type="match status" value="1"/>
</dbReference>
<dbReference type="Pfam" id="PF00158">
    <property type="entry name" value="Sigma54_activat"/>
    <property type="match status" value="1"/>
</dbReference>
<keyword evidence="2" id="KW-0067">ATP-binding</keyword>
<dbReference type="Gene3D" id="1.10.8.60">
    <property type="match status" value="1"/>
</dbReference>
<dbReference type="PROSITE" id="PS50045">
    <property type="entry name" value="SIGMA54_INTERACT_4"/>
    <property type="match status" value="1"/>
</dbReference>
<comment type="caution">
    <text evidence="8">The sequence shown here is derived from an EMBL/GenBank/DDBJ whole genome shotgun (WGS) entry which is preliminary data.</text>
</comment>
<feature type="domain" description="Response regulatory" evidence="7">
    <location>
        <begin position="2"/>
        <end position="121"/>
    </location>
</feature>
<feature type="domain" description="Sigma-54 factor interaction" evidence="6">
    <location>
        <begin position="147"/>
        <end position="376"/>
    </location>
</feature>
<dbReference type="PANTHER" id="PTHR32071">
    <property type="entry name" value="TRANSCRIPTIONAL REGULATORY PROTEIN"/>
    <property type="match status" value="1"/>
</dbReference>
<dbReference type="SMART" id="SM00448">
    <property type="entry name" value="REC"/>
    <property type="match status" value="1"/>
</dbReference>
<reference evidence="8 9" key="1">
    <citation type="submission" date="2021-04" db="EMBL/GenBank/DDBJ databases">
        <title>Genome analysis of Polyangium sp.</title>
        <authorList>
            <person name="Li Y."/>
            <person name="Wang J."/>
        </authorList>
    </citation>
    <scope>NUCLEOTIDE SEQUENCE [LARGE SCALE GENOMIC DNA]</scope>
    <source>
        <strain evidence="8 9">SDU14</strain>
    </source>
</reference>
<dbReference type="Gene3D" id="3.40.50.2300">
    <property type="match status" value="1"/>
</dbReference>
<dbReference type="Gene3D" id="1.10.10.60">
    <property type="entry name" value="Homeodomain-like"/>
    <property type="match status" value="1"/>
</dbReference>
<dbReference type="SMART" id="SM00382">
    <property type="entry name" value="AAA"/>
    <property type="match status" value="1"/>
</dbReference>
<dbReference type="Pfam" id="PF25601">
    <property type="entry name" value="AAA_lid_14"/>
    <property type="match status" value="1"/>
</dbReference>
<dbReference type="GO" id="GO:0006355">
    <property type="term" value="P:regulation of DNA-templated transcription"/>
    <property type="evidence" value="ECO:0007669"/>
    <property type="project" value="InterPro"/>
</dbReference>
<dbReference type="Gene3D" id="3.40.50.300">
    <property type="entry name" value="P-loop containing nucleotide triphosphate hydrolases"/>
    <property type="match status" value="1"/>
</dbReference>
<dbReference type="InterPro" id="IPR003593">
    <property type="entry name" value="AAA+_ATPase"/>
</dbReference>
<protein>
    <submittedName>
        <fullName evidence="8">Sigma-54-dependent Fis family transcriptional regulator</fullName>
    </submittedName>
</protein>
<sequence>MKILLADDQPDVLEALRLLVKAEGFSPTLARSPAAVLAAVEGGDFDVVLLDLNYTRDTTSGREGLSLLPKLRELDATLPVVVMTAWGSVEGAVEAMRKGARDYVQKPWDNARLLATLRSQVELGRALRRMRRLERENAALRGEVPPLVAGSRAMAPVMRLIERIGPSDANVLLTGEHGTGKEVVACYLHAISRRASGPFVPVNAGGLAEGVFESELFGHVKGAFTDAREDRIGCFELADAGTLFLDEIANMPLAQQAKLLRVLQTGELSPVGSSKVRKVNARVLSATNVDVGAEVHAGRFREDLLYRLNTVEIHLPPLRERREDIPALAGHFLVSHAKRYRIENASFDPSAIEALLAHPFPGNVRELEHAVERALLLAPSGLIRAEDIMLRRPSQAPNRLEEMTLEEAEGHLIARALARTGGNVSDAARALGLSRSALYRRMQHFGLKGSG</sequence>
<dbReference type="InterPro" id="IPR002078">
    <property type="entry name" value="Sigma_54_int"/>
</dbReference>
<dbReference type="InterPro" id="IPR002197">
    <property type="entry name" value="HTH_Fis"/>
</dbReference>
<dbReference type="SUPFAM" id="SSF52172">
    <property type="entry name" value="CheY-like"/>
    <property type="match status" value="1"/>
</dbReference>
<dbReference type="RefSeq" id="WP_272459860.1">
    <property type="nucleotide sequence ID" value="NZ_JAGTJJ010000079.1"/>
</dbReference>
<dbReference type="PROSITE" id="PS00688">
    <property type="entry name" value="SIGMA54_INTERACT_3"/>
    <property type="match status" value="1"/>
</dbReference>
<evidence type="ECO:0000313" key="8">
    <source>
        <dbReference type="EMBL" id="MDC3988670.1"/>
    </source>
</evidence>
<dbReference type="InterPro" id="IPR058031">
    <property type="entry name" value="AAA_lid_NorR"/>
</dbReference>
<evidence type="ECO:0000256" key="4">
    <source>
        <dbReference type="ARBA" id="ARBA00023163"/>
    </source>
</evidence>
<dbReference type="GO" id="GO:0005524">
    <property type="term" value="F:ATP binding"/>
    <property type="evidence" value="ECO:0007669"/>
    <property type="project" value="UniProtKB-KW"/>
</dbReference>
<evidence type="ECO:0000313" key="9">
    <source>
        <dbReference type="Proteomes" id="UP001151081"/>
    </source>
</evidence>
<proteinExistence type="predicted"/>
<evidence type="ECO:0000259" key="6">
    <source>
        <dbReference type="PROSITE" id="PS50045"/>
    </source>
</evidence>
<evidence type="ECO:0000256" key="5">
    <source>
        <dbReference type="PROSITE-ProRule" id="PRU00169"/>
    </source>
</evidence>
<keyword evidence="1" id="KW-0547">Nucleotide-binding</keyword>
<evidence type="ECO:0000256" key="3">
    <source>
        <dbReference type="ARBA" id="ARBA00023015"/>
    </source>
</evidence>
<keyword evidence="4" id="KW-0804">Transcription</keyword>
<dbReference type="FunFam" id="3.40.50.300:FF:000006">
    <property type="entry name" value="DNA-binding transcriptional regulator NtrC"/>
    <property type="match status" value="1"/>
</dbReference>
<evidence type="ECO:0000256" key="2">
    <source>
        <dbReference type="ARBA" id="ARBA00022840"/>
    </source>
</evidence>
<gene>
    <name evidence="8" type="ORF">KEG57_49850</name>
</gene>
<dbReference type="Pfam" id="PF02954">
    <property type="entry name" value="HTH_8"/>
    <property type="match status" value="1"/>
</dbReference>
<dbReference type="PRINTS" id="PR01590">
    <property type="entry name" value="HTHFIS"/>
</dbReference>
<evidence type="ECO:0000256" key="1">
    <source>
        <dbReference type="ARBA" id="ARBA00022741"/>
    </source>
</evidence>
<name>A0A9X4AZT3_9BACT</name>
<dbReference type="InterPro" id="IPR027417">
    <property type="entry name" value="P-loop_NTPase"/>
</dbReference>
<dbReference type="GO" id="GO:0000160">
    <property type="term" value="P:phosphorelay signal transduction system"/>
    <property type="evidence" value="ECO:0007669"/>
    <property type="project" value="InterPro"/>
</dbReference>
<dbReference type="SUPFAM" id="SSF52540">
    <property type="entry name" value="P-loop containing nucleoside triphosphate hydrolases"/>
    <property type="match status" value="1"/>
</dbReference>
<dbReference type="Pfam" id="PF00072">
    <property type="entry name" value="Response_reg"/>
    <property type="match status" value="1"/>
</dbReference>
<dbReference type="PROSITE" id="PS50110">
    <property type="entry name" value="RESPONSE_REGULATORY"/>
    <property type="match status" value="1"/>
</dbReference>
<organism evidence="8 9">
    <name type="scientific">Polyangium jinanense</name>
    <dbReference type="NCBI Taxonomy" id="2829994"/>
    <lineage>
        <taxon>Bacteria</taxon>
        <taxon>Pseudomonadati</taxon>
        <taxon>Myxococcota</taxon>
        <taxon>Polyangia</taxon>
        <taxon>Polyangiales</taxon>
        <taxon>Polyangiaceae</taxon>
        <taxon>Polyangium</taxon>
    </lineage>
</organism>
<keyword evidence="3" id="KW-0805">Transcription regulation</keyword>
<dbReference type="Proteomes" id="UP001151081">
    <property type="component" value="Unassembled WGS sequence"/>
</dbReference>
<dbReference type="InterPro" id="IPR011006">
    <property type="entry name" value="CheY-like_superfamily"/>
</dbReference>
<dbReference type="InterPro" id="IPR025944">
    <property type="entry name" value="Sigma_54_int_dom_CS"/>
</dbReference>